<evidence type="ECO:0000256" key="1">
    <source>
        <dbReference type="ARBA" id="ARBA00011051"/>
    </source>
</evidence>
<sequence length="123" mass="13971">MEQKATFKGVIPVLIVEDLDAAMAFYTEKLGFAVTFTSEWEYHGVNREGMELHIGKGEPNFTNTRAVNVYFIVENIEALYQEFLDSGAITSDVQLIEQPYGARELHLRDPFGYHLGFSEFNQG</sequence>
<dbReference type="CDD" id="cd08349">
    <property type="entry name" value="BLMA_like"/>
    <property type="match status" value="1"/>
</dbReference>
<dbReference type="SUPFAM" id="SSF54593">
    <property type="entry name" value="Glyoxalase/Bleomycin resistance protein/Dihydroxybiphenyl dioxygenase"/>
    <property type="match status" value="1"/>
</dbReference>
<dbReference type="Gene3D" id="3.10.180.10">
    <property type="entry name" value="2,3-Dihydroxybiphenyl 1,2-Dioxygenase, domain 1"/>
    <property type="match status" value="1"/>
</dbReference>
<dbReference type="Proteomes" id="UP001597343">
    <property type="component" value="Unassembled WGS sequence"/>
</dbReference>
<keyword evidence="6" id="KW-1185">Reference proteome</keyword>
<evidence type="ECO:0000313" key="5">
    <source>
        <dbReference type="EMBL" id="MFD2169954.1"/>
    </source>
</evidence>
<evidence type="ECO:0000256" key="2">
    <source>
        <dbReference type="ARBA" id="ARBA00021572"/>
    </source>
</evidence>
<accession>A0ABW4ZWB8</accession>
<proteinExistence type="inferred from homology"/>
<organism evidence="5 6">
    <name type="scientific">Tumebacillus lipolyticus</name>
    <dbReference type="NCBI Taxonomy" id="1280370"/>
    <lineage>
        <taxon>Bacteria</taxon>
        <taxon>Bacillati</taxon>
        <taxon>Bacillota</taxon>
        <taxon>Bacilli</taxon>
        <taxon>Bacillales</taxon>
        <taxon>Alicyclobacillaceae</taxon>
        <taxon>Tumebacillus</taxon>
    </lineage>
</organism>
<dbReference type="InterPro" id="IPR029068">
    <property type="entry name" value="Glyas_Bleomycin-R_OHBP_Dase"/>
</dbReference>
<evidence type="ECO:0000256" key="3">
    <source>
        <dbReference type="ARBA" id="ARBA00023251"/>
    </source>
</evidence>
<dbReference type="RefSeq" id="WP_386045504.1">
    <property type="nucleotide sequence ID" value="NZ_JBHUIO010000005.1"/>
</dbReference>
<dbReference type="InterPro" id="IPR000335">
    <property type="entry name" value="Bleomycin-R"/>
</dbReference>
<evidence type="ECO:0000313" key="6">
    <source>
        <dbReference type="Proteomes" id="UP001597343"/>
    </source>
</evidence>
<dbReference type="Pfam" id="PF19581">
    <property type="entry name" value="Glyoxalase_7"/>
    <property type="match status" value="1"/>
</dbReference>
<dbReference type="InterPro" id="IPR037523">
    <property type="entry name" value="VOC_core"/>
</dbReference>
<comment type="similarity">
    <text evidence="1">Belongs to the bleomycin resistance protein family.</text>
</comment>
<name>A0ABW4ZWB8_9BACL</name>
<keyword evidence="3" id="KW-0046">Antibiotic resistance</keyword>
<reference evidence="6" key="1">
    <citation type="journal article" date="2019" name="Int. J. Syst. Evol. Microbiol.">
        <title>The Global Catalogue of Microorganisms (GCM) 10K type strain sequencing project: providing services to taxonomists for standard genome sequencing and annotation.</title>
        <authorList>
            <consortium name="The Broad Institute Genomics Platform"/>
            <consortium name="The Broad Institute Genome Sequencing Center for Infectious Disease"/>
            <person name="Wu L."/>
            <person name="Ma J."/>
        </authorList>
    </citation>
    <scope>NUCLEOTIDE SEQUENCE [LARGE SCALE GENOMIC DNA]</scope>
    <source>
        <strain evidence="6">CGMCC 1.13574</strain>
    </source>
</reference>
<protein>
    <recommendedName>
        <fullName evidence="2">Bleomycin resistance protein</fullName>
    </recommendedName>
</protein>
<comment type="caution">
    <text evidence="5">The sequence shown here is derived from an EMBL/GenBank/DDBJ whole genome shotgun (WGS) entry which is preliminary data.</text>
</comment>
<dbReference type="EMBL" id="JBHUIO010000005">
    <property type="protein sequence ID" value="MFD2169954.1"/>
    <property type="molecule type" value="Genomic_DNA"/>
</dbReference>
<feature type="domain" description="VOC" evidence="4">
    <location>
        <begin position="6"/>
        <end position="120"/>
    </location>
</feature>
<gene>
    <name evidence="5" type="ORF">ACFSOY_08095</name>
</gene>
<evidence type="ECO:0000259" key="4">
    <source>
        <dbReference type="PROSITE" id="PS51819"/>
    </source>
</evidence>
<dbReference type="PROSITE" id="PS51819">
    <property type="entry name" value="VOC"/>
    <property type="match status" value="1"/>
</dbReference>